<dbReference type="Pfam" id="PF26404">
    <property type="entry name" value="DUF8102"/>
    <property type="match status" value="1"/>
</dbReference>
<evidence type="ECO:0000256" key="1">
    <source>
        <dbReference type="SAM" id="MobiDB-lite"/>
    </source>
</evidence>
<evidence type="ECO:0000313" key="4">
    <source>
        <dbReference type="Proteomes" id="UP000011514"/>
    </source>
</evidence>
<dbReference type="InterPro" id="IPR058415">
    <property type="entry name" value="DUF8102"/>
</dbReference>
<dbReference type="Proteomes" id="UP000011514">
    <property type="component" value="Unassembled WGS sequence"/>
</dbReference>
<feature type="domain" description="Domain of unknown function" evidence="2">
    <location>
        <begin position="2"/>
        <end position="144"/>
    </location>
</feature>
<organism evidence="3 4">
    <name type="scientific">Halorubrum saccharovorum DSM 1137</name>
    <dbReference type="NCBI Taxonomy" id="1227484"/>
    <lineage>
        <taxon>Archaea</taxon>
        <taxon>Methanobacteriati</taxon>
        <taxon>Methanobacteriota</taxon>
        <taxon>Stenosarchaea group</taxon>
        <taxon>Halobacteria</taxon>
        <taxon>Halobacteriales</taxon>
        <taxon>Haloferacaceae</taxon>
        <taxon>Halorubrum</taxon>
    </lineage>
</organism>
<evidence type="ECO:0000313" key="3">
    <source>
        <dbReference type="EMBL" id="ELZ36969.1"/>
    </source>
</evidence>
<reference evidence="3 4" key="1">
    <citation type="journal article" date="2014" name="PLoS Genet.">
        <title>Phylogenetically driven sequencing of extremely halophilic archaea reveals strategies for static and dynamic osmo-response.</title>
        <authorList>
            <person name="Becker E.A."/>
            <person name="Seitzer P.M."/>
            <person name="Tritt A."/>
            <person name="Larsen D."/>
            <person name="Krusor M."/>
            <person name="Yao A.I."/>
            <person name="Wu D."/>
            <person name="Madern D."/>
            <person name="Eisen J.A."/>
            <person name="Darling A.E."/>
            <person name="Facciotti M.T."/>
        </authorList>
    </citation>
    <scope>NUCLEOTIDE SEQUENCE [LARGE SCALE GENOMIC DNA]</scope>
    <source>
        <strain evidence="3 4">DSM 1137</strain>
    </source>
</reference>
<feature type="region of interest" description="Disordered" evidence="1">
    <location>
        <begin position="208"/>
        <end position="235"/>
    </location>
</feature>
<sequence>MIGLKEYDHKQQYSNRRQDIRERTANALLDFSLLQYSLRDRDRKRIFQSPAEEAGVEGVQFQESIQSMLYWTYLGLKEQRYDFEGLLVRAIEEAEKDFARKYFGETVEISVSFDVDIIRSHDIDTLLAQIESGGPVPANRLYDLLQLSKGVPIDIDDLSTLRVWFKSGYPDGEKAVLDTLFSEYLGSDIDIVDAQARIDPSELGVEKEDAVIDSDVSSDDPLEIKNKPDLDYSPSEETIEEIKQEEMERRIRHGRKDKSEDTTSITEAAIDPIFEESDSTPRSIYTVIENESIQGQDVTPENVIELLKDVREQLVSTEDVAAAFGCNPDIARNALSEISELKPQSVLDTQQSRLEIWRWA</sequence>
<keyword evidence="4" id="KW-1185">Reference proteome</keyword>
<comment type="caution">
    <text evidence="3">The sequence shown here is derived from an EMBL/GenBank/DDBJ whole genome shotgun (WGS) entry which is preliminary data.</text>
</comment>
<name>M0DS69_9EURY</name>
<protein>
    <recommendedName>
        <fullName evidence="2">Domain of unknown function domain-containing protein</fullName>
    </recommendedName>
</protein>
<dbReference type="EMBL" id="AOJE01000066">
    <property type="protein sequence ID" value="ELZ36969.1"/>
    <property type="molecule type" value="Genomic_DNA"/>
</dbReference>
<accession>M0DS69</accession>
<gene>
    <name evidence="3" type="ORF">C471_13686</name>
</gene>
<proteinExistence type="predicted"/>
<dbReference type="eggNOG" id="arCOG10137">
    <property type="taxonomic scope" value="Archaea"/>
</dbReference>
<dbReference type="AlphaFoldDB" id="M0DS69"/>
<evidence type="ECO:0000259" key="2">
    <source>
        <dbReference type="Pfam" id="PF26404"/>
    </source>
</evidence>